<comment type="caution">
    <text evidence="1">The sequence shown here is derived from an EMBL/GenBank/DDBJ whole genome shotgun (WGS) entry which is preliminary data.</text>
</comment>
<name>A0AAE0GUS9_9CHLO</name>
<dbReference type="AlphaFoldDB" id="A0AAE0GUS9"/>
<evidence type="ECO:0000313" key="2">
    <source>
        <dbReference type="Proteomes" id="UP001190700"/>
    </source>
</evidence>
<organism evidence="1 2">
    <name type="scientific">Cymbomonas tetramitiformis</name>
    <dbReference type="NCBI Taxonomy" id="36881"/>
    <lineage>
        <taxon>Eukaryota</taxon>
        <taxon>Viridiplantae</taxon>
        <taxon>Chlorophyta</taxon>
        <taxon>Pyramimonadophyceae</taxon>
        <taxon>Pyramimonadales</taxon>
        <taxon>Pyramimonadaceae</taxon>
        <taxon>Cymbomonas</taxon>
    </lineage>
</organism>
<protein>
    <submittedName>
        <fullName evidence="1">Uncharacterized protein</fullName>
    </submittedName>
</protein>
<dbReference type="EMBL" id="LGRX02002642">
    <property type="protein sequence ID" value="KAK3283821.1"/>
    <property type="molecule type" value="Genomic_DNA"/>
</dbReference>
<sequence length="137" mass="15663">MGYTLDGPDAKTDFAILLSNLHHVLSPISQFEYDKLVDLEHEYLEYHWALTELIFIILHDVRQGTTLALYQESACVHPRDGRCALQRHRFHVEATTDPDTFRFWTKLRATIDETADPAAQLTVFRVLGDNETPAAPP</sequence>
<accession>A0AAE0GUS9</accession>
<proteinExistence type="predicted"/>
<dbReference type="Proteomes" id="UP001190700">
    <property type="component" value="Unassembled WGS sequence"/>
</dbReference>
<reference evidence="1 2" key="1">
    <citation type="journal article" date="2015" name="Genome Biol. Evol.">
        <title>Comparative Genomics of a Bacterivorous Green Alga Reveals Evolutionary Causalities and Consequences of Phago-Mixotrophic Mode of Nutrition.</title>
        <authorList>
            <person name="Burns J.A."/>
            <person name="Paasch A."/>
            <person name="Narechania A."/>
            <person name="Kim E."/>
        </authorList>
    </citation>
    <scope>NUCLEOTIDE SEQUENCE [LARGE SCALE GENOMIC DNA]</scope>
    <source>
        <strain evidence="1 2">PLY_AMNH</strain>
    </source>
</reference>
<gene>
    <name evidence="1" type="ORF">CYMTET_8497</name>
</gene>
<evidence type="ECO:0000313" key="1">
    <source>
        <dbReference type="EMBL" id="KAK3283821.1"/>
    </source>
</evidence>
<keyword evidence="2" id="KW-1185">Reference proteome</keyword>